<dbReference type="VEuPathDB" id="CryptoDB:Cvel_5691"/>
<dbReference type="PANTHER" id="PTHR46546">
    <property type="entry name" value="SHEWANELLA-LIKE PROTEIN PHOSPHATASE 1"/>
    <property type="match status" value="1"/>
</dbReference>
<dbReference type="AlphaFoldDB" id="A0A0G4H4G8"/>
<dbReference type="GO" id="GO:0016787">
    <property type="term" value="F:hydrolase activity"/>
    <property type="evidence" value="ECO:0007669"/>
    <property type="project" value="InterPro"/>
</dbReference>
<dbReference type="EMBL" id="CDMZ01001875">
    <property type="protein sequence ID" value="CEM38667.1"/>
    <property type="molecule type" value="Genomic_DNA"/>
</dbReference>
<protein>
    <recommendedName>
        <fullName evidence="1">Calcineurin-like phosphoesterase domain-containing protein</fullName>
    </recommendedName>
</protein>
<dbReference type="SUPFAM" id="SSF56300">
    <property type="entry name" value="Metallo-dependent phosphatases"/>
    <property type="match status" value="1"/>
</dbReference>
<name>A0A0G4H4G8_9ALVE</name>
<dbReference type="InterPro" id="IPR029052">
    <property type="entry name" value="Metallo-depent_PP-like"/>
</dbReference>
<dbReference type="PRINTS" id="PR00114">
    <property type="entry name" value="STPHPHTASE"/>
</dbReference>
<dbReference type="PANTHER" id="PTHR46546:SF4">
    <property type="entry name" value="SHEWANELLA-LIKE PROTEIN PHOSPHATASE 1"/>
    <property type="match status" value="1"/>
</dbReference>
<accession>A0A0G4H4G8</accession>
<dbReference type="InterPro" id="IPR006186">
    <property type="entry name" value="Ser/Thr-sp_prot-phosphatase"/>
</dbReference>
<dbReference type="Pfam" id="PF00149">
    <property type="entry name" value="Metallophos"/>
    <property type="match status" value="1"/>
</dbReference>
<dbReference type="PhylomeDB" id="A0A0G4H4G8"/>
<dbReference type="InterPro" id="IPR004843">
    <property type="entry name" value="Calcineurin-like_PHP"/>
</dbReference>
<gene>
    <name evidence="2" type="ORF">Cvel_5691</name>
</gene>
<evidence type="ECO:0000259" key="1">
    <source>
        <dbReference type="Pfam" id="PF00149"/>
    </source>
</evidence>
<reference evidence="2" key="1">
    <citation type="submission" date="2014-11" db="EMBL/GenBank/DDBJ databases">
        <authorList>
            <person name="Otto D Thomas"/>
            <person name="Naeem Raeece"/>
        </authorList>
    </citation>
    <scope>NUCLEOTIDE SEQUENCE</scope>
</reference>
<evidence type="ECO:0000313" key="2">
    <source>
        <dbReference type="EMBL" id="CEM38667.1"/>
    </source>
</evidence>
<proteinExistence type="predicted"/>
<organism evidence="2">
    <name type="scientific">Chromera velia CCMP2878</name>
    <dbReference type="NCBI Taxonomy" id="1169474"/>
    <lineage>
        <taxon>Eukaryota</taxon>
        <taxon>Sar</taxon>
        <taxon>Alveolata</taxon>
        <taxon>Colpodellida</taxon>
        <taxon>Chromeraceae</taxon>
        <taxon>Chromera</taxon>
    </lineage>
</organism>
<sequence>MLQCFLMPRLCEVLVILLCAPVQTLYSARPLLSLSKPFSRVSTGTWPGRILALGDVHGDYNETLLLLRTAQIVDEKGHWRGGTSMLIQLGDLTDRGPQSRAVLRLFRRLRREARKAGGRCLMLMGNHEEMQLTGDFRYVHPEEKEEYGGGWKRTAAFQIDGYEGSFLDSFDVGLIVNKTLFIHGGLHPESIAPDVYGKENAIGRLNDDYRSFLYARLSRTGEVPMQLVQRFRGTHNPVWYRGNRVEERITREALRGIGAVRMVVGHTPQVDGRIKTKWGGRLVLADTALSRWMPYPQGRPTLLELLPSGELKELSLVKLDSDLVLVCRGLES</sequence>
<dbReference type="Gene3D" id="3.60.21.10">
    <property type="match status" value="1"/>
</dbReference>
<feature type="domain" description="Calcineurin-like phosphoesterase" evidence="1">
    <location>
        <begin position="49"/>
        <end position="269"/>
    </location>
</feature>